<feature type="transmembrane region" description="Helical" evidence="1">
    <location>
        <begin position="21"/>
        <end position="40"/>
    </location>
</feature>
<feature type="transmembrane region" description="Helical" evidence="1">
    <location>
        <begin position="358"/>
        <end position="378"/>
    </location>
</feature>
<feature type="transmembrane region" description="Helical" evidence="1">
    <location>
        <begin position="162"/>
        <end position="181"/>
    </location>
</feature>
<feature type="transmembrane region" description="Helical" evidence="1">
    <location>
        <begin position="323"/>
        <end position="346"/>
    </location>
</feature>
<keyword evidence="1" id="KW-0472">Membrane</keyword>
<keyword evidence="1" id="KW-1133">Transmembrane helix</keyword>
<feature type="transmembrane region" description="Helical" evidence="1">
    <location>
        <begin position="77"/>
        <end position="98"/>
    </location>
</feature>
<dbReference type="RefSeq" id="WP_220143030.1">
    <property type="nucleotide sequence ID" value="NZ_JAHXZI010000003.1"/>
</dbReference>
<feature type="transmembrane region" description="Helical" evidence="1">
    <location>
        <begin position="213"/>
        <end position="230"/>
    </location>
</feature>
<protein>
    <submittedName>
        <fullName evidence="2">Uncharacterized protein</fullName>
    </submittedName>
</protein>
<keyword evidence="1" id="KW-0812">Transmembrane</keyword>
<comment type="caution">
    <text evidence="2">The sequence shown here is derived from an EMBL/GenBank/DDBJ whole genome shotgun (WGS) entry which is preliminary data.</text>
</comment>
<accession>A0ABS7AXZ5</accession>
<evidence type="ECO:0000313" key="2">
    <source>
        <dbReference type="EMBL" id="MBW6433497.1"/>
    </source>
</evidence>
<gene>
    <name evidence="2" type="ORF">KZ829_07035</name>
</gene>
<feature type="transmembrane region" description="Helical" evidence="1">
    <location>
        <begin position="290"/>
        <end position="311"/>
    </location>
</feature>
<feature type="transmembrane region" description="Helical" evidence="1">
    <location>
        <begin position="46"/>
        <end position="65"/>
    </location>
</feature>
<dbReference type="EMBL" id="JAHXZI010000003">
    <property type="protein sequence ID" value="MBW6433497.1"/>
    <property type="molecule type" value="Genomic_DNA"/>
</dbReference>
<feature type="transmembrane region" description="Helical" evidence="1">
    <location>
        <begin position="104"/>
        <end position="122"/>
    </location>
</feature>
<sequence length="388" mass="39653">MTNPATPHRWPLFPRADPGDLLAAVLPAVSILVLGAVMRAASVPRVLLVALGVGGCGYLMSMATLDRHAVPAARLRAVISIFTLLAASGLVLRTFARGGTTREWLIYGLGMLSFLVAAEIGARCGDRPSTAAMAVTLLVVLAALTVPLWHGEAACASGSGCVAPLPPITLGMAFLLAAGLATDMIRPALAELAVAVTLPTVTVLAVLRDRVTVVLLGAVLFAVMLADLSGAPAAGRAARRRLLVLLAVVPAALVAGVAALLTFLRVAQPAPPAYGPGLLAPGGPLPLEPFGRVLVVLLVAVLLWNVVHLCAMVRRRRPGFPALLAAGVGAHLVVSFAVPCLAWAGLPAPPGLRTLPPAADALSFLVAFAELGLLTGAATPPRTGSHRR</sequence>
<reference evidence="2 3" key="1">
    <citation type="journal article" date="2013" name="Antonie Van Leeuwenhoek">
        <title>Actinoplanes hulinensis sp. nov., a novel actinomycete isolated from soybean root (Glycine max (L.) Merr).</title>
        <authorList>
            <person name="Shen Y."/>
            <person name="Liu C."/>
            <person name="Wang X."/>
            <person name="Zhao J."/>
            <person name="Jia F."/>
            <person name="Zhang Y."/>
            <person name="Wang L."/>
            <person name="Yang D."/>
            <person name="Xiang W."/>
        </authorList>
    </citation>
    <scope>NUCLEOTIDE SEQUENCE [LARGE SCALE GENOMIC DNA]</scope>
    <source>
        <strain evidence="2 3">NEAU-M9</strain>
    </source>
</reference>
<dbReference type="Proteomes" id="UP001519863">
    <property type="component" value="Unassembled WGS sequence"/>
</dbReference>
<keyword evidence="3" id="KW-1185">Reference proteome</keyword>
<name>A0ABS7AXZ5_9ACTN</name>
<evidence type="ECO:0000313" key="3">
    <source>
        <dbReference type="Proteomes" id="UP001519863"/>
    </source>
</evidence>
<feature type="transmembrane region" description="Helical" evidence="1">
    <location>
        <begin position="129"/>
        <end position="150"/>
    </location>
</feature>
<proteinExistence type="predicted"/>
<organism evidence="2 3">
    <name type="scientific">Actinoplanes hulinensis</name>
    <dbReference type="NCBI Taxonomy" id="1144547"/>
    <lineage>
        <taxon>Bacteria</taxon>
        <taxon>Bacillati</taxon>
        <taxon>Actinomycetota</taxon>
        <taxon>Actinomycetes</taxon>
        <taxon>Micromonosporales</taxon>
        <taxon>Micromonosporaceae</taxon>
        <taxon>Actinoplanes</taxon>
    </lineage>
</organism>
<evidence type="ECO:0000256" key="1">
    <source>
        <dbReference type="SAM" id="Phobius"/>
    </source>
</evidence>
<feature type="transmembrane region" description="Helical" evidence="1">
    <location>
        <begin position="242"/>
        <end position="264"/>
    </location>
</feature>